<evidence type="ECO:0000256" key="3">
    <source>
        <dbReference type="ARBA" id="ARBA00022723"/>
    </source>
</evidence>
<evidence type="ECO:0000313" key="10">
    <source>
        <dbReference type="Proteomes" id="UP000315295"/>
    </source>
</evidence>
<dbReference type="PROSITE" id="PS50089">
    <property type="entry name" value="ZF_RING_2"/>
    <property type="match status" value="1"/>
</dbReference>
<accession>A0A540KNL6</accession>
<dbReference type="PANTHER" id="PTHR15710:SF229">
    <property type="entry name" value="E3 UBIQUITIN-PROTEIN LIGASE RNF181-LIKE"/>
    <property type="match status" value="1"/>
</dbReference>
<organism evidence="9 10">
    <name type="scientific">Malus baccata</name>
    <name type="common">Siberian crab apple</name>
    <name type="synonym">Pyrus baccata</name>
    <dbReference type="NCBI Taxonomy" id="106549"/>
    <lineage>
        <taxon>Eukaryota</taxon>
        <taxon>Viridiplantae</taxon>
        <taxon>Streptophyta</taxon>
        <taxon>Embryophyta</taxon>
        <taxon>Tracheophyta</taxon>
        <taxon>Spermatophyta</taxon>
        <taxon>Magnoliopsida</taxon>
        <taxon>eudicotyledons</taxon>
        <taxon>Gunneridae</taxon>
        <taxon>Pentapetalae</taxon>
        <taxon>rosids</taxon>
        <taxon>fabids</taxon>
        <taxon>Rosales</taxon>
        <taxon>Rosaceae</taxon>
        <taxon>Amygdaloideae</taxon>
        <taxon>Maleae</taxon>
        <taxon>Malus</taxon>
    </lineage>
</organism>
<dbReference type="PANTHER" id="PTHR15710">
    <property type="entry name" value="E3 UBIQUITIN-PROTEIN LIGASE PRAJA"/>
    <property type="match status" value="1"/>
</dbReference>
<keyword evidence="4 6" id="KW-0863">Zinc-finger</keyword>
<reference evidence="9 10" key="1">
    <citation type="journal article" date="2019" name="G3 (Bethesda)">
        <title>Sequencing of a Wild Apple (Malus baccata) Genome Unravels the Differences Between Cultivated and Wild Apple Species Regarding Disease Resistance and Cold Tolerance.</title>
        <authorList>
            <person name="Chen X."/>
        </authorList>
    </citation>
    <scope>NUCLEOTIDE SEQUENCE [LARGE SCALE GENOMIC DNA]</scope>
    <source>
        <strain evidence="10">cv. Shandingzi</strain>
        <tissue evidence="9">Leaves</tissue>
    </source>
</reference>
<dbReference type="SMART" id="SM00184">
    <property type="entry name" value="RING"/>
    <property type="match status" value="1"/>
</dbReference>
<dbReference type="GO" id="GO:0005737">
    <property type="term" value="C:cytoplasm"/>
    <property type="evidence" value="ECO:0007669"/>
    <property type="project" value="TreeGrafter"/>
</dbReference>
<feature type="domain" description="RING-type" evidence="8">
    <location>
        <begin position="226"/>
        <end position="280"/>
    </location>
</feature>
<evidence type="ECO:0000256" key="7">
    <source>
        <dbReference type="SAM" id="MobiDB-lite"/>
    </source>
</evidence>
<dbReference type="EC" id="2.3.2.27" evidence="2"/>
<keyword evidence="10" id="KW-1185">Reference proteome</keyword>
<keyword evidence="5" id="KW-0862">Zinc</keyword>
<evidence type="ECO:0000259" key="8">
    <source>
        <dbReference type="PROSITE" id="PS50089"/>
    </source>
</evidence>
<evidence type="ECO:0000256" key="1">
    <source>
        <dbReference type="ARBA" id="ARBA00000900"/>
    </source>
</evidence>
<name>A0A540KNL6_MALBA</name>
<evidence type="ECO:0000256" key="6">
    <source>
        <dbReference type="PROSITE-ProRule" id="PRU00175"/>
    </source>
</evidence>
<keyword evidence="3" id="KW-0479">Metal-binding</keyword>
<evidence type="ECO:0000256" key="2">
    <source>
        <dbReference type="ARBA" id="ARBA00012483"/>
    </source>
</evidence>
<dbReference type="EMBL" id="VIEB01001071">
    <property type="protein sequence ID" value="TQD75824.1"/>
    <property type="molecule type" value="Genomic_DNA"/>
</dbReference>
<dbReference type="GO" id="GO:0061630">
    <property type="term" value="F:ubiquitin protein ligase activity"/>
    <property type="evidence" value="ECO:0007669"/>
    <property type="project" value="UniProtKB-EC"/>
</dbReference>
<dbReference type="GO" id="GO:0016567">
    <property type="term" value="P:protein ubiquitination"/>
    <property type="evidence" value="ECO:0007669"/>
    <property type="project" value="TreeGrafter"/>
</dbReference>
<dbReference type="Gene3D" id="3.30.40.10">
    <property type="entry name" value="Zinc/RING finger domain, C3HC4 (zinc finger)"/>
    <property type="match status" value="1"/>
</dbReference>
<evidence type="ECO:0000256" key="4">
    <source>
        <dbReference type="ARBA" id="ARBA00022771"/>
    </source>
</evidence>
<sequence>MRPSSSEMCIHHFLSRVWVNDDAYHKEMMIKKGQEGLVMIRLRNYKTTGRGWMNDDEGWPINEDEEDNEDEEEEDNEDEEEEEEETTRGPPTVRGFRFVQSDRPEKLVTVSLCSFKLTYSAERIARDLTDLQVPEEEQPNIIAKVFRLIDEQDVVPFQTIEVDMDDFTAHVRRGHPVVRSRISETKVKYIPATKSSIDGLEKVRLLDLQGLLKKGAAANDTTSLFCVICMEGFFNVDGQGHDHVDDDQSPLLARMPCKHLYHGDCIVQWLERSHLCPLCRYPMPTMPRYPTPTTRNALQMLIDNYTDDMDQD</sequence>
<dbReference type="Proteomes" id="UP000315295">
    <property type="component" value="Unassembled WGS sequence"/>
</dbReference>
<protein>
    <recommendedName>
        <fullName evidence="2">RING-type E3 ubiquitin transferase</fullName>
        <ecNumber evidence="2">2.3.2.27</ecNumber>
    </recommendedName>
</protein>
<evidence type="ECO:0000256" key="5">
    <source>
        <dbReference type="ARBA" id="ARBA00022833"/>
    </source>
</evidence>
<dbReference type="InterPro" id="IPR013083">
    <property type="entry name" value="Znf_RING/FYVE/PHD"/>
</dbReference>
<comment type="catalytic activity">
    <reaction evidence="1">
        <text>S-ubiquitinyl-[E2 ubiquitin-conjugating enzyme]-L-cysteine + [acceptor protein]-L-lysine = [E2 ubiquitin-conjugating enzyme]-L-cysteine + N(6)-ubiquitinyl-[acceptor protein]-L-lysine.</text>
        <dbReference type="EC" id="2.3.2.27"/>
    </reaction>
</comment>
<feature type="compositionally biased region" description="Acidic residues" evidence="7">
    <location>
        <begin position="54"/>
        <end position="85"/>
    </location>
</feature>
<evidence type="ECO:0000313" key="9">
    <source>
        <dbReference type="EMBL" id="TQD75824.1"/>
    </source>
</evidence>
<dbReference type="Pfam" id="PF13639">
    <property type="entry name" value="zf-RING_2"/>
    <property type="match status" value="1"/>
</dbReference>
<comment type="caution">
    <text evidence="9">The sequence shown here is derived from an EMBL/GenBank/DDBJ whole genome shotgun (WGS) entry which is preliminary data.</text>
</comment>
<dbReference type="InterPro" id="IPR001841">
    <property type="entry name" value="Znf_RING"/>
</dbReference>
<feature type="region of interest" description="Disordered" evidence="7">
    <location>
        <begin position="52"/>
        <end position="96"/>
    </location>
</feature>
<dbReference type="SUPFAM" id="SSF57850">
    <property type="entry name" value="RING/U-box"/>
    <property type="match status" value="1"/>
</dbReference>
<dbReference type="GO" id="GO:0008270">
    <property type="term" value="F:zinc ion binding"/>
    <property type="evidence" value="ECO:0007669"/>
    <property type="project" value="UniProtKB-KW"/>
</dbReference>
<dbReference type="AlphaFoldDB" id="A0A540KNL6"/>
<gene>
    <name evidence="9" type="ORF">C1H46_038632</name>
</gene>
<proteinExistence type="predicted"/>